<evidence type="ECO:0000313" key="1">
    <source>
        <dbReference type="EMBL" id="MCY1072906.1"/>
    </source>
</evidence>
<accession>A0ABT3ZUY8</accession>
<comment type="caution">
    <text evidence="1">The sequence shown here is derived from an EMBL/GenBank/DDBJ whole genome shotgun (WGS) entry which is preliminary data.</text>
</comment>
<proteinExistence type="predicted"/>
<dbReference type="InterPro" id="IPR014719">
    <property type="entry name" value="Ribosomal_bL12_C/ClpS-like"/>
</dbReference>
<dbReference type="Proteomes" id="UP001207654">
    <property type="component" value="Unassembled WGS sequence"/>
</dbReference>
<gene>
    <name evidence="1" type="ORF">OV287_00290</name>
</gene>
<protein>
    <recommendedName>
        <fullName evidence="3">Ribosomal protein L7/L12 C-terminal domain-containing protein</fullName>
    </recommendedName>
</protein>
<evidence type="ECO:0008006" key="3">
    <source>
        <dbReference type="Google" id="ProtNLM"/>
    </source>
</evidence>
<organism evidence="1 2">
    <name type="scientific">Archangium lansingense</name>
    <dbReference type="NCBI Taxonomy" id="2995310"/>
    <lineage>
        <taxon>Bacteria</taxon>
        <taxon>Pseudomonadati</taxon>
        <taxon>Myxococcota</taxon>
        <taxon>Myxococcia</taxon>
        <taxon>Myxococcales</taxon>
        <taxon>Cystobacterineae</taxon>
        <taxon>Archangiaceae</taxon>
        <taxon>Archangium</taxon>
    </lineage>
</organism>
<name>A0ABT3ZUY8_9BACT</name>
<keyword evidence="2" id="KW-1185">Reference proteome</keyword>
<sequence>MKIHVWNAFASNNSGSYTIVGRFEKEELATQAAAELKEVLDAHGVWWETAYSAMKEHERPSPLDVFIQKHGLTGGENIGAWDDWPSFSGRKPAPDVWAIGHQVFVHHDFTISLPRTIGEFIYARGGRVETELDHAHHPIVSIFEFWKGEHGQEETEKLLAALVDELNAEDGPLVTGIDWNVLPAWKAGHGFGEPVLRMGAAFEDLPAGFTAVERIARGHNLYLAVKVFEAWPDADPLAFLRPSQPPMKRERFDVWLTALGDKPEDVKRLLRDQRPLTYEEVCALQGAEPIAACKWRLRGKAEELASQLRQAGASVEVRPSTVT</sequence>
<dbReference type="RefSeq" id="WP_267531929.1">
    <property type="nucleotide sequence ID" value="NZ_JAPNKA010000001.1"/>
</dbReference>
<evidence type="ECO:0000313" key="2">
    <source>
        <dbReference type="Proteomes" id="UP001207654"/>
    </source>
</evidence>
<dbReference type="EMBL" id="JAPNKA010000001">
    <property type="protein sequence ID" value="MCY1072906.1"/>
    <property type="molecule type" value="Genomic_DNA"/>
</dbReference>
<reference evidence="1 2" key="1">
    <citation type="submission" date="2022-11" db="EMBL/GenBank/DDBJ databases">
        <title>Minimal conservation of predation-associated metabolite biosynthetic gene clusters underscores biosynthetic potential of Myxococcota including descriptions for ten novel species: Archangium lansinium sp. nov., Myxococcus landrumus sp. nov., Nannocystis bai.</title>
        <authorList>
            <person name="Ahearne A."/>
            <person name="Stevens C."/>
            <person name="Phillips K."/>
        </authorList>
    </citation>
    <scope>NUCLEOTIDE SEQUENCE [LARGE SCALE GENOMIC DNA]</scope>
    <source>
        <strain evidence="1 2">MIWBW</strain>
    </source>
</reference>
<dbReference type="SUPFAM" id="SSF54736">
    <property type="entry name" value="ClpS-like"/>
    <property type="match status" value="1"/>
</dbReference>